<evidence type="ECO:0000313" key="4">
    <source>
        <dbReference type="EMBL" id="SVA74943.1"/>
    </source>
</evidence>
<dbReference type="PANTHER" id="PTHR35889">
    <property type="entry name" value="CYCLOINULO-OLIGOSACCHARIDE FRUCTANOTRANSFERASE-RELATED"/>
    <property type="match status" value="1"/>
</dbReference>
<sequence>MNRVLPAIFVISPMAALLAAAEEPTADGLNFFETKIRPVLVERCYKCHSAEALRQNKLKGELQLDTREAVLKGGETGPGIVPGDVKASLLLQAIRHEKSLEMPPKSKLSKKVIADFEKWVAIGAPDPRDGKAAEVAKEEIDIETGRKFWSFQPLRKVAPPQIKDTSWGRTDIDRFILAPLEAKGLKPNGEANRRALIRRAYFDLWGLPPEPAEVEAFANDTSADAYERLIDRLIAGQHYGERWARHWLDLARFAESNGFAFDKDRPAAFHYRDFVIKALNEDMPYDRFVRLQIAGDQIGPDDYTSQAATGFLAAGPFTSQQTQKERERSRYEQLDDVVGTIGTSMLGLTVGCARCHDHKFDPLPTRDYYRLTAAFAETGFQDFDYDPDPAATKVAKDKFDKAHKTFVDARVKFEKEHLPKRLDDWLNAKSKPPPLEKLGVWQVIGPFKAADFKVAYNESFAPEKEVDLEKTYEDLKWTPQPDWKDGQIHNTLTGNNSANYLFRTIEVAKKAPLEISLGRDDAIKVFLNGKQVLAKEVTGGVAADQDKVTLKLNAGTNKLLMKIINASGPSGFYFSTRPNIPKNIQNILNLAADKRNDGQKQALLKWYSPRDPDWASLSQAEQEHLKEQPKPNITKVFAARKNGATYNFGADTRKVYFLARGNSNAKQGLASPGFLRVLTSVNTPEERWLVSTEAANAKPAPRPPRAAVADWLTDHQKGAGHLLARVIVNRLWQHHMGRGIVTTPSDFGKQGVAPSHPELLDFLASELIRGGWKLKPIHKLIMLSAAYRQSGESNPVAAKADPDNQLMWRRRAVRLDAEAIRDTLLAVSGTLDKTMFGKGTLNQAIPRRSIYLTVKRGNLIPMLQLFDAPDAIQSIGHRDVTTVPPQALALMNSPLARQLAEKFAKRIQSAPSMSPEKVVDSAYAIALSRPPTDAERQQMADFIKKQAASYSADGKAMERAVADFCQLMFCLNEFIFID</sequence>
<gene>
    <name evidence="4" type="ORF">METZ01_LOCUS127797</name>
</gene>
<dbReference type="GO" id="GO:0046872">
    <property type="term" value="F:metal ion binding"/>
    <property type="evidence" value="ECO:0007669"/>
    <property type="project" value="UniProtKB-KW"/>
</dbReference>
<dbReference type="Pfam" id="PF07587">
    <property type="entry name" value="PSD1"/>
    <property type="match status" value="1"/>
</dbReference>
<dbReference type="Pfam" id="PF07635">
    <property type="entry name" value="PSCyt1"/>
    <property type="match status" value="1"/>
</dbReference>
<dbReference type="InterPro" id="IPR011429">
    <property type="entry name" value="Cyt_c_Planctomycete-type"/>
</dbReference>
<name>A0A381YEH2_9ZZZZ</name>
<keyword evidence="1" id="KW-0479">Metal-binding</keyword>
<dbReference type="InterPro" id="IPR011444">
    <property type="entry name" value="DUF1549"/>
</dbReference>
<proteinExistence type="predicted"/>
<dbReference type="GO" id="GO:0009055">
    <property type="term" value="F:electron transfer activity"/>
    <property type="evidence" value="ECO:0007669"/>
    <property type="project" value="InterPro"/>
</dbReference>
<evidence type="ECO:0000259" key="3">
    <source>
        <dbReference type="PROSITE" id="PS51007"/>
    </source>
</evidence>
<dbReference type="AlphaFoldDB" id="A0A381YEH2"/>
<dbReference type="PROSITE" id="PS51007">
    <property type="entry name" value="CYTC"/>
    <property type="match status" value="1"/>
</dbReference>
<keyword evidence="2" id="KW-0408">Iron</keyword>
<dbReference type="EMBL" id="UINC01017948">
    <property type="protein sequence ID" value="SVA74943.1"/>
    <property type="molecule type" value="Genomic_DNA"/>
</dbReference>
<dbReference type="InterPro" id="IPR022655">
    <property type="entry name" value="DUF1553"/>
</dbReference>
<evidence type="ECO:0000256" key="1">
    <source>
        <dbReference type="ARBA" id="ARBA00022723"/>
    </source>
</evidence>
<accession>A0A381YEH2</accession>
<dbReference type="Pfam" id="PF07583">
    <property type="entry name" value="PSCyt2"/>
    <property type="match status" value="1"/>
</dbReference>
<protein>
    <recommendedName>
        <fullName evidence="3">Cytochrome c domain-containing protein</fullName>
    </recommendedName>
</protein>
<organism evidence="4">
    <name type="scientific">marine metagenome</name>
    <dbReference type="NCBI Taxonomy" id="408172"/>
    <lineage>
        <taxon>unclassified sequences</taxon>
        <taxon>metagenomes</taxon>
        <taxon>ecological metagenomes</taxon>
    </lineage>
</organism>
<reference evidence="4" key="1">
    <citation type="submission" date="2018-05" db="EMBL/GenBank/DDBJ databases">
        <authorList>
            <person name="Lanie J.A."/>
            <person name="Ng W.-L."/>
            <person name="Kazmierczak K.M."/>
            <person name="Andrzejewski T.M."/>
            <person name="Davidsen T.M."/>
            <person name="Wayne K.J."/>
            <person name="Tettelin H."/>
            <person name="Glass J.I."/>
            <person name="Rusch D."/>
            <person name="Podicherti R."/>
            <person name="Tsui H.-C.T."/>
            <person name="Winkler M.E."/>
        </authorList>
    </citation>
    <scope>NUCLEOTIDE SEQUENCE</scope>
</reference>
<dbReference type="InterPro" id="IPR009056">
    <property type="entry name" value="Cyt_c-like_dom"/>
</dbReference>
<dbReference type="GO" id="GO:0020037">
    <property type="term" value="F:heme binding"/>
    <property type="evidence" value="ECO:0007669"/>
    <property type="project" value="InterPro"/>
</dbReference>
<feature type="domain" description="Cytochrome c" evidence="3">
    <location>
        <begin position="23"/>
        <end position="237"/>
    </location>
</feature>
<dbReference type="PANTHER" id="PTHR35889:SF3">
    <property type="entry name" value="F-BOX DOMAIN-CONTAINING PROTEIN"/>
    <property type="match status" value="1"/>
</dbReference>
<evidence type="ECO:0000256" key="2">
    <source>
        <dbReference type="ARBA" id="ARBA00023004"/>
    </source>
</evidence>